<name>A0A1Y3PAW0_9BACI</name>
<dbReference type="InterPro" id="IPR009403">
    <property type="entry name" value="UPF0637"/>
</dbReference>
<sequence>MTSVFAAFTQKDFDIFQIPGLEPRMTQIKAHIRPKLEQIGTQLQPFLSELLRVPVHVHVAKHARRTVNPPDSTWVAWSANVRGYKAHPHFQVGLWSSHLFIWFALFPEAEKAKPVFAQNFSRHLDKLLAQIPENFLWSFDHTRPDAKSHSDLKKEDFLDLIRRLQTVKKSEVLCGIHLPKTETALQHPTELEQIIQQTFQQLAPLYRLAISD</sequence>
<evidence type="ECO:0000256" key="1">
    <source>
        <dbReference type="HAMAP-Rule" id="MF_01851"/>
    </source>
</evidence>
<accession>A0A1Y3PAW0</accession>
<gene>
    <name evidence="2" type="ORF">BAA01_04550</name>
</gene>
<proteinExistence type="inferred from homology"/>
<dbReference type="InterPro" id="IPR053707">
    <property type="entry name" value="UPF0637_domain_sf"/>
</dbReference>
<comment type="similarity">
    <text evidence="1">Belongs to the UPF0637 family.</text>
</comment>
<dbReference type="AlphaFoldDB" id="A0A1Y3PAW0"/>
<evidence type="ECO:0000313" key="3">
    <source>
        <dbReference type="Proteomes" id="UP000196475"/>
    </source>
</evidence>
<dbReference type="PIRSF" id="PIRSF021332">
    <property type="entry name" value="DUF1054"/>
    <property type="match status" value="1"/>
</dbReference>
<comment type="caution">
    <text evidence="2">The sequence shown here is derived from an EMBL/GenBank/DDBJ whole genome shotgun (WGS) entry which is preliminary data.</text>
</comment>
<dbReference type="EMBL" id="LZRT01000134">
    <property type="protein sequence ID" value="OUM84344.1"/>
    <property type="molecule type" value="Genomic_DNA"/>
</dbReference>
<dbReference type="Pfam" id="PF06335">
    <property type="entry name" value="DUF1054"/>
    <property type="match status" value="1"/>
</dbReference>
<dbReference type="SUPFAM" id="SSF142913">
    <property type="entry name" value="YktB/PF0168-like"/>
    <property type="match status" value="1"/>
</dbReference>
<evidence type="ECO:0000313" key="2">
    <source>
        <dbReference type="EMBL" id="OUM84344.1"/>
    </source>
</evidence>
<dbReference type="Proteomes" id="UP000196475">
    <property type="component" value="Unassembled WGS sequence"/>
</dbReference>
<dbReference type="Gene3D" id="3.30.930.20">
    <property type="entry name" value="Protein of unknown function DUF1054"/>
    <property type="match status" value="1"/>
</dbReference>
<protein>
    <recommendedName>
        <fullName evidence="1">UPF0637 protein BAA01_04550</fullName>
    </recommendedName>
</protein>
<organism evidence="2 3">
    <name type="scientific">Bacillus thermozeamaize</name>
    <dbReference type="NCBI Taxonomy" id="230954"/>
    <lineage>
        <taxon>Bacteria</taxon>
        <taxon>Bacillati</taxon>
        <taxon>Bacillota</taxon>
        <taxon>Bacilli</taxon>
        <taxon>Bacillales</taxon>
        <taxon>Bacillaceae</taxon>
        <taxon>Bacillus</taxon>
    </lineage>
</organism>
<reference evidence="3" key="1">
    <citation type="submission" date="2016-06" db="EMBL/GenBank/DDBJ databases">
        <authorList>
            <person name="Nascimento L."/>
            <person name="Pereira R.V."/>
            <person name="Martins L.F."/>
            <person name="Quaggio R.B."/>
            <person name="Silva A.M."/>
            <person name="Setubal J.C."/>
        </authorList>
    </citation>
    <scope>NUCLEOTIDE SEQUENCE [LARGE SCALE GENOMIC DNA]</scope>
</reference>
<dbReference type="HAMAP" id="MF_01851">
    <property type="entry name" value="UPF0637"/>
    <property type="match status" value="1"/>
</dbReference>